<dbReference type="NCBIfam" id="TIGR00017">
    <property type="entry name" value="cmk"/>
    <property type="match status" value="1"/>
</dbReference>
<dbReference type="GO" id="GO:0006220">
    <property type="term" value="P:pyrimidine nucleotide metabolic process"/>
    <property type="evidence" value="ECO:0007669"/>
    <property type="project" value="UniProtKB-UniRule"/>
</dbReference>
<accession>A0A8J6URB4</accession>
<dbReference type="InterPro" id="IPR003136">
    <property type="entry name" value="Cytidylate_kin"/>
</dbReference>
<dbReference type="HAMAP" id="MF_00238">
    <property type="entry name" value="Cytidyl_kinase_type1"/>
    <property type="match status" value="1"/>
</dbReference>
<dbReference type="GO" id="GO:0015949">
    <property type="term" value="P:nucleobase-containing small molecule interconversion"/>
    <property type="evidence" value="ECO:0007669"/>
    <property type="project" value="TreeGrafter"/>
</dbReference>
<keyword evidence="2 8" id="KW-0808">Transferase</keyword>
<dbReference type="Pfam" id="PF02224">
    <property type="entry name" value="Cytidylate_kin"/>
    <property type="match status" value="1"/>
</dbReference>
<reference evidence="10" key="1">
    <citation type="submission" date="2020-09" db="EMBL/GenBank/DDBJ databases">
        <title>Pelobacter alkaliphilus sp. nov., a novel anaerobic arsenate-reducing bacterium from terrestrial mud volcano.</title>
        <authorList>
            <person name="Khomyakova M.A."/>
            <person name="Merkel A.Y."/>
            <person name="Slobodkin A.I."/>
        </authorList>
    </citation>
    <scope>NUCLEOTIDE SEQUENCE</scope>
    <source>
        <strain evidence="10">M08fum</strain>
    </source>
</reference>
<feature type="binding site" evidence="8">
    <location>
        <begin position="21"/>
        <end position="29"/>
    </location>
    <ligand>
        <name>ATP</name>
        <dbReference type="ChEBI" id="CHEBI:30616"/>
    </ligand>
</feature>
<dbReference type="EMBL" id="JACWUN010000010">
    <property type="protein sequence ID" value="MBD1400981.1"/>
    <property type="molecule type" value="Genomic_DNA"/>
</dbReference>
<protein>
    <recommendedName>
        <fullName evidence="8">Cytidylate kinase</fullName>
        <shortName evidence="8">CK</shortName>
        <ecNumber evidence="8">2.7.4.25</ecNumber>
    </recommendedName>
    <alternativeName>
        <fullName evidence="8">Cytidine monophosphate kinase</fullName>
        <shortName evidence="8">CMP kinase</shortName>
    </alternativeName>
</protein>
<dbReference type="GO" id="GO:0005524">
    <property type="term" value="F:ATP binding"/>
    <property type="evidence" value="ECO:0007669"/>
    <property type="project" value="UniProtKB-UniRule"/>
</dbReference>
<keyword evidence="8" id="KW-0963">Cytoplasm</keyword>
<evidence type="ECO:0000259" key="9">
    <source>
        <dbReference type="Pfam" id="PF02224"/>
    </source>
</evidence>
<feature type="domain" description="Cytidylate kinase" evidence="9">
    <location>
        <begin position="17"/>
        <end position="225"/>
    </location>
</feature>
<evidence type="ECO:0000256" key="6">
    <source>
        <dbReference type="ARBA" id="ARBA00047615"/>
    </source>
</evidence>
<evidence type="ECO:0000313" key="11">
    <source>
        <dbReference type="Proteomes" id="UP000632828"/>
    </source>
</evidence>
<comment type="similarity">
    <text evidence="1 8">Belongs to the cytidylate kinase family. Type 1 subfamily.</text>
</comment>
<dbReference type="CDD" id="cd02020">
    <property type="entry name" value="CMPK"/>
    <property type="match status" value="1"/>
</dbReference>
<comment type="caution">
    <text evidence="10">The sequence shown here is derived from an EMBL/GenBank/DDBJ whole genome shotgun (WGS) entry which is preliminary data.</text>
</comment>
<gene>
    <name evidence="8" type="primary">cmk</name>
    <name evidence="10" type="ORF">ICT70_09875</name>
</gene>
<dbReference type="PANTHER" id="PTHR21299">
    <property type="entry name" value="CYTIDYLATE KINASE/PANTOATE-BETA-ALANINE LIGASE"/>
    <property type="match status" value="1"/>
</dbReference>
<keyword evidence="3 8" id="KW-0547">Nucleotide-binding</keyword>
<keyword evidence="5 8" id="KW-0067">ATP-binding</keyword>
<evidence type="ECO:0000256" key="1">
    <source>
        <dbReference type="ARBA" id="ARBA00009427"/>
    </source>
</evidence>
<dbReference type="RefSeq" id="WP_191156087.1">
    <property type="nucleotide sequence ID" value="NZ_JACWUN010000010.1"/>
</dbReference>
<sequence length="243" mass="26381">MTHDKHPKATSARGLVVAIDGPAGAGKSTISTRLAENLGYLYVDTGAMYRAVACLVAQRRLNPDDEESLKKLCSDVRIDLVATAAGLKVYAMGEDVTQQIRTPEISKLTPLVAASPAVRAAMLLLQRQLGASGGVVLEGRDIGTVVFPEAQVKFFLSASAEERGRRRYTELQQKGINVDLHETIAAVRERDQADMNRTQAPLKQAADAVVVDSTRMTIDEVLVLMEDLVRAREKNQNKSGIPE</sequence>
<dbReference type="Gene3D" id="3.40.50.300">
    <property type="entry name" value="P-loop containing nucleotide triphosphate hydrolases"/>
    <property type="match status" value="1"/>
</dbReference>
<evidence type="ECO:0000256" key="3">
    <source>
        <dbReference type="ARBA" id="ARBA00022741"/>
    </source>
</evidence>
<comment type="subcellular location">
    <subcellularLocation>
        <location evidence="8">Cytoplasm</location>
    </subcellularLocation>
</comment>
<evidence type="ECO:0000256" key="8">
    <source>
        <dbReference type="HAMAP-Rule" id="MF_00238"/>
    </source>
</evidence>
<dbReference type="AlphaFoldDB" id="A0A8J6URB4"/>
<evidence type="ECO:0000256" key="2">
    <source>
        <dbReference type="ARBA" id="ARBA00022679"/>
    </source>
</evidence>
<proteinExistence type="inferred from homology"/>
<dbReference type="GO" id="GO:0036431">
    <property type="term" value="F:dCMP kinase activity"/>
    <property type="evidence" value="ECO:0007669"/>
    <property type="project" value="InterPro"/>
</dbReference>
<evidence type="ECO:0000313" key="10">
    <source>
        <dbReference type="EMBL" id="MBD1400981.1"/>
    </source>
</evidence>
<dbReference type="Proteomes" id="UP000632828">
    <property type="component" value="Unassembled WGS sequence"/>
</dbReference>
<name>A0A8J6URB4_9BACT</name>
<organism evidence="10 11">
    <name type="scientific">Pelovirga terrestris</name>
    <dbReference type="NCBI Taxonomy" id="2771352"/>
    <lineage>
        <taxon>Bacteria</taxon>
        <taxon>Pseudomonadati</taxon>
        <taxon>Thermodesulfobacteriota</taxon>
        <taxon>Desulfuromonadia</taxon>
        <taxon>Geobacterales</taxon>
        <taxon>Geobacteraceae</taxon>
        <taxon>Pelovirga</taxon>
    </lineage>
</organism>
<dbReference type="InterPro" id="IPR011994">
    <property type="entry name" value="Cytidylate_kinase_dom"/>
</dbReference>
<evidence type="ECO:0000256" key="5">
    <source>
        <dbReference type="ARBA" id="ARBA00022840"/>
    </source>
</evidence>
<dbReference type="InterPro" id="IPR027417">
    <property type="entry name" value="P-loop_NTPase"/>
</dbReference>
<keyword evidence="11" id="KW-1185">Reference proteome</keyword>
<dbReference type="PANTHER" id="PTHR21299:SF2">
    <property type="entry name" value="CYTIDYLATE KINASE"/>
    <property type="match status" value="1"/>
</dbReference>
<evidence type="ECO:0000256" key="4">
    <source>
        <dbReference type="ARBA" id="ARBA00022777"/>
    </source>
</evidence>
<dbReference type="GO" id="GO:0005829">
    <property type="term" value="C:cytosol"/>
    <property type="evidence" value="ECO:0007669"/>
    <property type="project" value="TreeGrafter"/>
</dbReference>
<comment type="catalytic activity">
    <reaction evidence="7 8">
        <text>CMP + ATP = CDP + ADP</text>
        <dbReference type="Rhea" id="RHEA:11600"/>
        <dbReference type="ChEBI" id="CHEBI:30616"/>
        <dbReference type="ChEBI" id="CHEBI:58069"/>
        <dbReference type="ChEBI" id="CHEBI:60377"/>
        <dbReference type="ChEBI" id="CHEBI:456216"/>
        <dbReference type="EC" id="2.7.4.25"/>
    </reaction>
</comment>
<dbReference type="EC" id="2.7.4.25" evidence="8"/>
<comment type="catalytic activity">
    <reaction evidence="6 8">
        <text>dCMP + ATP = dCDP + ADP</text>
        <dbReference type="Rhea" id="RHEA:25094"/>
        <dbReference type="ChEBI" id="CHEBI:30616"/>
        <dbReference type="ChEBI" id="CHEBI:57566"/>
        <dbReference type="ChEBI" id="CHEBI:58593"/>
        <dbReference type="ChEBI" id="CHEBI:456216"/>
        <dbReference type="EC" id="2.7.4.25"/>
    </reaction>
</comment>
<dbReference type="SUPFAM" id="SSF52540">
    <property type="entry name" value="P-loop containing nucleoside triphosphate hydrolases"/>
    <property type="match status" value="1"/>
</dbReference>
<evidence type="ECO:0000256" key="7">
    <source>
        <dbReference type="ARBA" id="ARBA00048478"/>
    </source>
</evidence>
<keyword evidence="4 8" id="KW-0418">Kinase</keyword>